<feature type="transmembrane region" description="Helical" evidence="6">
    <location>
        <begin position="45"/>
        <end position="64"/>
    </location>
</feature>
<comment type="caution">
    <text evidence="7">The sequence shown here is derived from an EMBL/GenBank/DDBJ whole genome shotgun (WGS) entry which is preliminary data.</text>
</comment>
<protein>
    <submittedName>
        <fullName evidence="7">TspO/MBR family protein</fullName>
    </submittedName>
</protein>
<name>A0ABT8X5F6_9FLAO</name>
<dbReference type="InterPro" id="IPR038330">
    <property type="entry name" value="TspO/MBR-related_sf"/>
</dbReference>
<keyword evidence="5 6" id="KW-0472">Membrane</keyword>
<feature type="transmembrane region" description="Helical" evidence="6">
    <location>
        <begin position="76"/>
        <end position="94"/>
    </location>
</feature>
<comment type="subcellular location">
    <subcellularLocation>
        <location evidence="1">Membrane</location>
        <topology evidence="1">Multi-pass membrane protein</topology>
    </subcellularLocation>
</comment>
<dbReference type="CDD" id="cd15904">
    <property type="entry name" value="TSPO_MBR"/>
    <property type="match status" value="1"/>
</dbReference>
<dbReference type="PANTHER" id="PTHR10057">
    <property type="entry name" value="PERIPHERAL-TYPE BENZODIAZEPINE RECEPTOR"/>
    <property type="match status" value="1"/>
</dbReference>
<evidence type="ECO:0000256" key="3">
    <source>
        <dbReference type="ARBA" id="ARBA00022692"/>
    </source>
</evidence>
<dbReference type="PANTHER" id="PTHR10057:SF0">
    <property type="entry name" value="TRANSLOCATOR PROTEIN"/>
    <property type="match status" value="1"/>
</dbReference>
<proteinExistence type="inferred from homology"/>
<comment type="similarity">
    <text evidence="2">Belongs to the TspO/BZRP family.</text>
</comment>
<feature type="transmembrane region" description="Helical" evidence="6">
    <location>
        <begin position="100"/>
        <end position="125"/>
    </location>
</feature>
<evidence type="ECO:0000256" key="6">
    <source>
        <dbReference type="SAM" id="Phobius"/>
    </source>
</evidence>
<dbReference type="PIRSF" id="PIRSF005859">
    <property type="entry name" value="PBR"/>
    <property type="match status" value="1"/>
</dbReference>
<evidence type="ECO:0000256" key="5">
    <source>
        <dbReference type="ARBA" id="ARBA00023136"/>
    </source>
</evidence>
<dbReference type="RefSeq" id="WP_303283873.1">
    <property type="nucleotide sequence ID" value="NZ_BAABCZ010000012.1"/>
</dbReference>
<dbReference type="Pfam" id="PF03073">
    <property type="entry name" value="TspO_MBR"/>
    <property type="match status" value="1"/>
</dbReference>
<dbReference type="EMBL" id="JAUOEM010000006">
    <property type="protein sequence ID" value="MDO5989221.1"/>
    <property type="molecule type" value="Genomic_DNA"/>
</dbReference>
<evidence type="ECO:0000313" key="7">
    <source>
        <dbReference type="EMBL" id="MDO5989221.1"/>
    </source>
</evidence>
<feature type="transmembrane region" description="Helical" evidence="6">
    <location>
        <begin position="132"/>
        <end position="151"/>
    </location>
</feature>
<keyword evidence="3 6" id="KW-0812">Transmembrane</keyword>
<feature type="transmembrane region" description="Helical" evidence="6">
    <location>
        <begin position="7"/>
        <end position="25"/>
    </location>
</feature>
<organism evidence="7 8">
    <name type="scientific">Flavivirga amylovorans</name>
    <dbReference type="NCBI Taxonomy" id="870486"/>
    <lineage>
        <taxon>Bacteria</taxon>
        <taxon>Pseudomonadati</taxon>
        <taxon>Bacteroidota</taxon>
        <taxon>Flavobacteriia</taxon>
        <taxon>Flavobacteriales</taxon>
        <taxon>Flavobacteriaceae</taxon>
        <taxon>Flavivirga</taxon>
    </lineage>
</organism>
<dbReference type="Proteomes" id="UP001176891">
    <property type="component" value="Unassembled WGS sequence"/>
</dbReference>
<accession>A0ABT8X5F6</accession>
<reference evidence="7" key="1">
    <citation type="submission" date="2023-07" db="EMBL/GenBank/DDBJ databases">
        <title>Two novel species in the genus Flavivirga.</title>
        <authorList>
            <person name="Kwon K."/>
        </authorList>
    </citation>
    <scope>NUCLEOTIDE SEQUENCE</scope>
    <source>
        <strain evidence="7">KACC 14157</strain>
    </source>
</reference>
<sequence>MKKIMLFFIFLLINFGALGIGTLLMENGPTTEWYMDLNKAPWTPPGWVFGTAWSTIMICFSIYMTFLYDALASNKIAILFAIQFLLNINWNFVFFNQHSITLGFINLILLSLLVFYFLIAFYNVIKLKSLFIVPYAVWLCVATSLNLYILMYN</sequence>
<keyword evidence="4 6" id="KW-1133">Transmembrane helix</keyword>
<dbReference type="InterPro" id="IPR004307">
    <property type="entry name" value="TspO_MBR"/>
</dbReference>
<dbReference type="Gene3D" id="1.20.1260.100">
    <property type="entry name" value="TspO/MBR protein"/>
    <property type="match status" value="1"/>
</dbReference>
<evidence type="ECO:0000256" key="4">
    <source>
        <dbReference type="ARBA" id="ARBA00022989"/>
    </source>
</evidence>
<gene>
    <name evidence="7" type="ORF">Q4Q39_17590</name>
</gene>
<keyword evidence="8" id="KW-1185">Reference proteome</keyword>
<evidence type="ECO:0000256" key="2">
    <source>
        <dbReference type="ARBA" id="ARBA00007524"/>
    </source>
</evidence>
<evidence type="ECO:0000256" key="1">
    <source>
        <dbReference type="ARBA" id="ARBA00004141"/>
    </source>
</evidence>
<evidence type="ECO:0000313" key="8">
    <source>
        <dbReference type="Proteomes" id="UP001176891"/>
    </source>
</evidence>